<organism evidence="1 2">
    <name type="scientific">Stylosanthes scabra</name>
    <dbReference type="NCBI Taxonomy" id="79078"/>
    <lineage>
        <taxon>Eukaryota</taxon>
        <taxon>Viridiplantae</taxon>
        <taxon>Streptophyta</taxon>
        <taxon>Embryophyta</taxon>
        <taxon>Tracheophyta</taxon>
        <taxon>Spermatophyta</taxon>
        <taxon>Magnoliopsida</taxon>
        <taxon>eudicotyledons</taxon>
        <taxon>Gunneridae</taxon>
        <taxon>Pentapetalae</taxon>
        <taxon>rosids</taxon>
        <taxon>fabids</taxon>
        <taxon>Fabales</taxon>
        <taxon>Fabaceae</taxon>
        <taxon>Papilionoideae</taxon>
        <taxon>50 kb inversion clade</taxon>
        <taxon>dalbergioids sensu lato</taxon>
        <taxon>Dalbergieae</taxon>
        <taxon>Pterocarpus clade</taxon>
        <taxon>Stylosanthes</taxon>
    </lineage>
</organism>
<sequence>MFDRLSIMDVWSWGARQGPVFWSDQFDTVFTTMLHRLSSHSSLSLVLTSLYHQHQFPTSILKPTTDAPHLAFSLPHSHARTTLGISPPVATACCHLGSAVLPARTNVLLGHRGEHNRFNVSPILYACRIGQGSVFWFFGLTNRFDTVFTTLLTDAPPLAFSLPHSHSRTTLGISPLVATPCCHPSRTVLPARTNVLLVH</sequence>
<dbReference type="EMBL" id="JASCZI010061027">
    <property type="protein sequence ID" value="MED6137300.1"/>
    <property type="molecule type" value="Genomic_DNA"/>
</dbReference>
<protein>
    <submittedName>
        <fullName evidence="1">Uncharacterized protein</fullName>
    </submittedName>
</protein>
<evidence type="ECO:0000313" key="1">
    <source>
        <dbReference type="EMBL" id="MED6137300.1"/>
    </source>
</evidence>
<comment type="caution">
    <text evidence="1">The sequence shown here is derived from an EMBL/GenBank/DDBJ whole genome shotgun (WGS) entry which is preliminary data.</text>
</comment>
<feature type="non-terminal residue" evidence="1">
    <location>
        <position position="199"/>
    </location>
</feature>
<accession>A0ABU6SMQ5</accession>
<reference evidence="1 2" key="1">
    <citation type="journal article" date="2023" name="Plants (Basel)">
        <title>Bridging the Gap: Combining Genomics and Transcriptomics Approaches to Understand Stylosanthes scabra, an Orphan Legume from the Brazilian Caatinga.</title>
        <authorList>
            <person name="Ferreira-Neto J.R.C."/>
            <person name="da Silva M.D."/>
            <person name="Binneck E."/>
            <person name="de Melo N.F."/>
            <person name="da Silva R.H."/>
            <person name="de Melo A.L.T.M."/>
            <person name="Pandolfi V."/>
            <person name="Bustamante F.O."/>
            <person name="Brasileiro-Vidal A.C."/>
            <person name="Benko-Iseppon A.M."/>
        </authorList>
    </citation>
    <scope>NUCLEOTIDE SEQUENCE [LARGE SCALE GENOMIC DNA]</scope>
    <source>
        <tissue evidence="1">Leaves</tissue>
    </source>
</reference>
<proteinExistence type="predicted"/>
<name>A0ABU6SMQ5_9FABA</name>
<gene>
    <name evidence="1" type="ORF">PIB30_063786</name>
</gene>
<keyword evidence="2" id="KW-1185">Reference proteome</keyword>
<evidence type="ECO:0000313" key="2">
    <source>
        <dbReference type="Proteomes" id="UP001341840"/>
    </source>
</evidence>
<dbReference type="Proteomes" id="UP001341840">
    <property type="component" value="Unassembled WGS sequence"/>
</dbReference>